<dbReference type="GO" id="GO:0003677">
    <property type="term" value="F:DNA binding"/>
    <property type="evidence" value="ECO:0000318"/>
    <property type="project" value="GO_Central"/>
</dbReference>
<keyword evidence="3" id="KW-1185">Reference proteome</keyword>
<protein>
    <submittedName>
        <fullName evidence="4">ATPase family AAA domain-containing protein 5</fullName>
    </submittedName>
</protein>
<dbReference type="CTD" id="79915"/>
<evidence type="ECO:0000313" key="3">
    <source>
        <dbReference type="Proteomes" id="UP000008143"/>
    </source>
</evidence>
<feature type="region of interest" description="Disordered" evidence="1">
    <location>
        <begin position="1491"/>
        <end position="1522"/>
    </location>
</feature>
<feature type="compositionally biased region" description="Low complexity" evidence="1">
    <location>
        <begin position="92"/>
        <end position="101"/>
    </location>
</feature>
<feature type="compositionally biased region" description="Basic and acidic residues" evidence="1">
    <location>
        <begin position="1196"/>
        <end position="1219"/>
    </location>
</feature>
<feature type="region of interest" description="Disordered" evidence="1">
    <location>
        <begin position="262"/>
        <end position="300"/>
    </location>
</feature>
<evidence type="ECO:0000259" key="2">
    <source>
        <dbReference type="SMART" id="SM00382"/>
    </source>
</evidence>
<dbReference type="PANTHER" id="PTHR23389">
    <property type="entry name" value="CHROMOSOME TRANSMISSION FIDELITY FACTOR 18"/>
    <property type="match status" value="1"/>
</dbReference>
<dbReference type="OrthoDB" id="9996895at2759"/>
<dbReference type="GO" id="GO:0016887">
    <property type="term" value="F:ATP hydrolysis activity"/>
    <property type="evidence" value="ECO:0007669"/>
    <property type="project" value="InterPro"/>
</dbReference>
<dbReference type="RefSeq" id="XP_031750402.1">
    <property type="nucleotide sequence ID" value="XM_031894542.1"/>
</dbReference>
<dbReference type="SUPFAM" id="SSF52540">
    <property type="entry name" value="P-loop containing nucleoside triphosphate hydrolases"/>
    <property type="match status" value="1"/>
</dbReference>
<feature type="compositionally biased region" description="Basic residues" evidence="1">
    <location>
        <begin position="896"/>
        <end position="914"/>
    </location>
</feature>
<reference evidence="4" key="1">
    <citation type="submission" date="2025-08" db="UniProtKB">
        <authorList>
            <consortium name="RefSeq"/>
        </authorList>
    </citation>
    <scope>IDENTIFICATION</scope>
    <source>
        <strain evidence="4">Nigerian</strain>
        <tissue evidence="4">Liver and blood</tissue>
    </source>
</reference>
<feature type="domain" description="AAA+ ATPase" evidence="2">
    <location>
        <begin position="1053"/>
        <end position="1286"/>
    </location>
</feature>
<dbReference type="FunFam" id="3.40.50.300:FF:000846">
    <property type="entry name" value="ATPase family AAA domain-containing protein 5"/>
    <property type="match status" value="1"/>
</dbReference>
<evidence type="ECO:0000313" key="4">
    <source>
        <dbReference type="RefSeq" id="XP_031750402.1"/>
    </source>
</evidence>
<dbReference type="InterPro" id="IPR003959">
    <property type="entry name" value="ATPase_AAA_core"/>
</dbReference>
<name>A0A8J1IXS0_XENTR</name>
<proteinExistence type="predicted"/>
<dbReference type="InterPro" id="IPR027417">
    <property type="entry name" value="P-loop_NTPase"/>
</dbReference>
<feature type="compositionally biased region" description="Polar residues" evidence="1">
    <location>
        <begin position="41"/>
        <end position="58"/>
    </location>
</feature>
<feature type="region of interest" description="Disordered" evidence="1">
    <location>
        <begin position="892"/>
        <end position="951"/>
    </location>
</feature>
<sequence>MVGILAMAASLEQYGCQPCKKPRKEEEVAAPIKTITNYFSPVSKSQEKVLSSPRSNNIADYFKRNSPTSDKEHTPKAKKAASQQDTPPAAITESTGTSGRPSRSRKRTNLAKKLGGVKPRTECDLAKSQEPESENVCGKTGFMGSDTAALLAEICSNKCDLQDGLVASTTASTPGVNDALHNAASNTNIQSKLRKAKQAKAKEAQPVMQDCEAQKPLVTPLTSLDSTGDAIDSSLEVNVGDSLHGKDSVLVVSFEEFIKSQGEKEAESALEGNDITSSLSGEDVPNENPLRNEKWAQKPSPKTVTVHAQVHVSPPLSHSYSATTATKKIASIFLKKKESEVDKKAAEPVCEQEPADLVVQKRKSNVVILEDDLELSVVEVENINYAKHKSTVAERQQFMKAFRQPGEAGKSAGKKSLKNKNPAEVSAQDGPDEGQQRALANKGGSEGHQTNQGADDHEETLAVKAFTSKTAGSAAPKPKGKKLKVPRGRVSEPSECPASAINLRRSSRLRTCETPALNSPAKGHSMTDLPLQMSTPKGRVPCRKSDIYRAEVISISTEADSPIRMRFTRLSSRARGRNQSFGPDDLFTPRSNQVLASSKKIKKAKKLLEKAKAIQQNIGKPETPRRLSARQAARSADKKALQGSILIEDDETPETSCKDRELGRRNSLRSVNDVLGKREKIRKNSNILTGQSKCSGKKLKKHPLITVIDDSPEISENSLDEEHFRAKREFLMSGLPDSLKRHIAKTTALMEAYALSGSSFQTLVHVQQRNDSQMWDMPPCLHLAGLGDRSPAVPDVAKLTMSLGEFTCVKAKPAAPVAAPLVYKRPVFSDAARDLLLEEIRFSNPQFPVKRFLSIFLKKQSDSVALLDSHKPGFQPQNSVAGSKVTEVILWENGTRGKRKRKDSPGNKPKRKRSDGKAAGQNEICDLTSSPDEASLQPSTQAETRAPVQRRQKCLEHKTTLELDILAQERKPASTDAVCDDVLWTEKYQPQNTSEMIGNSAAIQKLYSWLKDWKVRADKEERSQMQKTEKEKSDTWEQSDFMTLDSDSEEESLCNTVLITGPPGVGKTAAVYACAQELGFKVFEVNASCQRSGRQILAQLKEATQSHQVDQQGANSHKPCFFSSFSSTKSPRKLNSPKNVVSSPRKPPASPRGTGLRKGLAPKSLANFFKPPANKRTEEKPNAAEASKGVAKGTLRLREAETKPHKSQDATAEKESGSEEKHRKFATSLILFEEVDVIFDDDVGFVSAIKTFMSTTKRPVILTTSDPTFGFMFDGIFEDIHFKAPSMTNVATYLQVLCLAENLRTETKDFLTFLSANKCDIRQSLLHLQFWASSGGGALIEKPPPQLCRQQGGPITELPTCNIGCTESFMGLNNIISPTEGLLSFIKNTQKQEGNVLQQLLTEFQLNNVYFTLSNLEFLLPLPVHVGPPAVPLESSECPPAGLQQNGTADESPMKMSVQMKKRKKLLILNDSDLFDSDSVDEIFSLVSGVQSQKEAEQKGPPVADRGECGAHPASERHRQEGQKASVHHCLGSLADFVDNMSQIDCFTCNPMDRAELCNGNWTESRIKDGLCDGLRLETRDWSNRQSSGEVRATIEALAFQKCLSNLSAAIAPSPETCTTSSHPPTEALTLHVSEERGNVCFCQGETSSSVAEKRLAVVRTVLSSRSFFSLGNRQCNVTEYLPALRSMCRSQRLKEQEKTKRRFLHYFEGIHLELSKATVSSLAAAFP</sequence>
<dbReference type="KEGG" id="xtr:100485754"/>
<dbReference type="SMART" id="SM00382">
    <property type="entry name" value="AAA"/>
    <property type="match status" value="1"/>
</dbReference>
<dbReference type="GeneID" id="100485754"/>
<dbReference type="GO" id="GO:0005524">
    <property type="term" value="F:ATP binding"/>
    <property type="evidence" value="ECO:0007669"/>
    <property type="project" value="InterPro"/>
</dbReference>
<evidence type="ECO:0000256" key="1">
    <source>
        <dbReference type="SAM" id="MobiDB-lite"/>
    </source>
</evidence>
<dbReference type="Gene3D" id="3.40.50.300">
    <property type="entry name" value="P-loop containing nucleotide triphosphate hydrolases"/>
    <property type="match status" value="2"/>
</dbReference>
<dbReference type="PANTHER" id="PTHR23389:SF21">
    <property type="entry name" value="ATPASE FAMILY AAA DOMAIN-CONTAINING PROTEIN 5"/>
    <property type="match status" value="1"/>
</dbReference>
<dbReference type="OMA" id="KSPKKMY"/>
<dbReference type="InterPro" id="IPR003593">
    <property type="entry name" value="AAA+_ATPase"/>
</dbReference>
<feature type="region of interest" description="Disordered" evidence="1">
    <location>
        <begin position="515"/>
        <end position="540"/>
    </location>
</feature>
<organism evidence="3 4">
    <name type="scientific">Xenopus tropicalis</name>
    <name type="common">Western clawed frog</name>
    <name type="synonym">Silurana tropicalis</name>
    <dbReference type="NCBI Taxonomy" id="8364"/>
    <lineage>
        <taxon>Eukaryota</taxon>
        <taxon>Metazoa</taxon>
        <taxon>Chordata</taxon>
        <taxon>Craniata</taxon>
        <taxon>Vertebrata</taxon>
        <taxon>Euteleostomi</taxon>
        <taxon>Amphibia</taxon>
        <taxon>Batrachia</taxon>
        <taxon>Anura</taxon>
        <taxon>Pipoidea</taxon>
        <taxon>Pipidae</taxon>
        <taxon>Xenopodinae</taxon>
        <taxon>Xenopus</taxon>
        <taxon>Silurana</taxon>
    </lineage>
</organism>
<feature type="region of interest" description="Disordered" evidence="1">
    <location>
        <begin position="1433"/>
        <end position="1453"/>
    </location>
</feature>
<dbReference type="Pfam" id="PF00004">
    <property type="entry name" value="AAA"/>
    <property type="match status" value="1"/>
</dbReference>
<dbReference type="AGR" id="Xenbase:XB-GENE-6257545"/>
<feature type="region of interest" description="Disordered" evidence="1">
    <location>
        <begin position="41"/>
        <end position="120"/>
    </location>
</feature>
<feature type="compositionally biased region" description="Basic and acidic residues" evidence="1">
    <location>
        <begin position="1505"/>
        <end position="1522"/>
    </location>
</feature>
<accession>A0A8J1IXS0</accession>
<dbReference type="Proteomes" id="UP000008143">
    <property type="component" value="Chromosome 10"/>
</dbReference>
<feature type="region of interest" description="Disordered" evidence="1">
    <location>
        <begin position="1108"/>
        <end position="1219"/>
    </location>
</feature>
<dbReference type="GO" id="GO:0005634">
    <property type="term" value="C:nucleus"/>
    <property type="evidence" value="ECO:0000318"/>
    <property type="project" value="GO_Central"/>
</dbReference>
<dbReference type="CDD" id="cd00009">
    <property type="entry name" value="AAA"/>
    <property type="match status" value="1"/>
</dbReference>
<evidence type="ECO:0000313" key="5">
    <source>
        <dbReference type="Xenbase" id="XB-GENE-6257545"/>
    </source>
</evidence>
<dbReference type="Xenbase" id="XB-GENE-6257545">
    <property type="gene designation" value="atad5"/>
</dbReference>
<gene>
    <name evidence="4 5" type="primary">atad5</name>
</gene>
<feature type="compositionally biased region" description="Basic residues" evidence="1">
    <location>
        <begin position="478"/>
        <end position="487"/>
    </location>
</feature>
<feature type="region of interest" description="Disordered" evidence="1">
    <location>
        <begin position="404"/>
        <end position="497"/>
    </location>
</feature>
<feature type="compositionally biased region" description="Polar residues" evidence="1">
    <location>
        <begin position="927"/>
        <end position="943"/>
    </location>
</feature>
<dbReference type="GO" id="GO:0061860">
    <property type="term" value="F:DNA clamp unloader activity"/>
    <property type="evidence" value="ECO:0000318"/>
    <property type="project" value="GO_Central"/>
</dbReference>